<proteinExistence type="predicted"/>
<dbReference type="RefSeq" id="WP_347722086.1">
    <property type="nucleotide sequence ID" value="NZ_CP104395.1"/>
</dbReference>
<evidence type="ECO:0000313" key="3">
    <source>
        <dbReference type="Proteomes" id="UP001218034"/>
    </source>
</evidence>
<dbReference type="PANTHER" id="PTHR43861:SF1">
    <property type="entry name" value="TRANS-ACONITATE 2-METHYLTRANSFERASE"/>
    <property type="match status" value="1"/>
</dbReference>
<dbReference type="CDD" id="cd02440">
    <property type="entry name" value="AdoMet_MTases"/>
    <property type="match status" value="1"/>
</dbReference>
<dbReference type="EMBL" id="CP104395">
    <property type="protein sequence ID" value="WEL19214.1"/>
    <property type="molecule type" value="Genomic_DNA"/>
</dbReference>
<sequence length="207" mass="23409">MSDRNSNARMESAFNNARTKFEQDYSLEVMKQKFPEYIGMMDRFGKLIGENGKVLDAGCGHGRDIRHFNDIGLNAVGIDIAEDLLEDASRKGLEVAKMDVRDLSFDDETFDGIWCNSVLHFLNPAAGDMQQALKELTRILKTGGVLYINFKLGKGETMREDYEPSLRQFHLPESAIKEVLNNFPLKKIHSEKAPEMNTVSLFLKKTG</sequence>
<dbReference type="GO" id="GO:0008168">
    <property type="term" value="F:methyltransferase activity"/>
    <property type="evidence" value="ECO:0007669"/>
    <property type="project" value="UniProtKB-KW"/>
</dbReference>
<dbReference type="InterPro" id="IPR013216">
    <property type="entry name" value="Methyltransf_11"/>
</dbReference>
<keyword evidence="2" id="KW-0808">Transferase</keyword>
<dbReference type="GeneID" id="90589618"/>
<dbReference type="PANTHER" id="PTHR43861">
    <property type="entry name" value="TRANS-ACONITATE 2-METHYLTRANSFERASE-RELATED"/>
    <property type="match status" value="1"/>
</dbReference>
<keyword evidence="3" id="KW-1185">Reference proteome</keyword>
<evidence type="ECO:0000259" key="1">
    <source>
        <dbReference type="Pfam" id="PF08241"/>
    </source>
</evidence>
<dbReference type="InterPro" id="IPR029063">
    <property type="entry name" value="SAM-dependent_MTases_sf"/>
</dbReference>
<evidence type="ECO:0000313" key="2">
    <source>
        <dbReference type="EMBL" id="WEL19214.1"/>
    </source>
</evidence>
<reference evidence="2 3" key="1">
    <citation type="submission" date="2022-09" db="EMBL/GenBank/DDBJ databases">
        <title>Xylan utilization by haloarchaea-nanohaloarchaea associations.</title>
        <authorList>
            <person name="Yakimov M."/>
        </authorList>
    </citation>
    <scope>NUCLEOTIDE SEQUENCE [LARGE SCALE GENOMIC DNA]</scope>
    <source>
        <strain evidence="2 3">SVXNc</strain>
    </source>
</reference>
<dbReference type="Proteomes" id="UP001218034">
    <property type="component" value="Chromosome"/>
</dbReference>
<dbReference type="Gene3D" id="3.40.50.150">
    <property type="entry name" value="Vaccinia Virus protein VP39"/>
    <property type="match status" value="1"/>
</dbReference>
<dbReference type="GO" id="GO:0032259">
    <property type="term" value="P:methylation"/>
    <property type="evidence" value="ECO:0007669"/>
    <property type="project" value="UniProtKB-KW"/>
</dbReference>
<name>A0ABY8CDB8_9ARCH</name>
<organism evidence="2 3">
    <name type="scientific">Candidatus Nanohalococcus occultus</name>
    <dbReference type="NCBI Taxonomy" id="2978047"/>
    <lineage>
        <taxon>Archaea</taxon>
        <taxon>Candidatus Nanohalarchaeota</taxon>
        <taxon>Candidatus Nanohalarchaeota incertae sedis</taxon>
        <taxon>Candidatus Nanohalococcus</taxon>
    </lineage>
</organism>
<dbReference type="SUPFAM" id="SSF53335">
    <property type="entry name" value="S-adenosyl-L-methionine-dependent methyltransferases"/>
    <property type="match status" value="1"/>
</dbReference>
<gene>
    <name evidence="2" type="ORF">SVXNc_0183</name>
</gene>
<keyword evidence="2" id="KW-0489">Methyltransferase</keyword>
<feature type="domain" description="Methyltransferase type 11" evidence="1">
    <location>
        <begin position="55"/>
        <end position="148"/>
    </location>
</feature>
<dbReference type="Pfam" id="PF08241">
    <property type="entry name" value="Methyltransf_11"/>
    <property type="match status" value="1"/>
</dbReference>
<accession>A0ABY8CDB8</accession>
<protein>
    <submittedName>
        <fullName evidence="2">SAM-dependent methyltransferase</fullName>
    </submittedName>
</protein>